<evidence type="ECO:0000313" key="3">
    <source>
        <dbReference type="EMBL" id="KAK9891749.1"/>
    </source>
</evidence>
<evidence type="ECO:0000313" key="4">
    <source>
        <dbReference type="Proteomes" id="UP001431783"/>
    </source>
</evidence>
<dbReference type="InterPro" id="IPR011009">
    <property type="entry name" value="Kinase-like_dom_sf"/>
</dbReference>
<comment type="caution">
    <text evidence="3">The sequence shown here is derived from an EMBL/GenBank/DDBJ whole genome shotgun (WGS) entry which is preliminary data.</text>
</comment>
<dbReference type="PROSITE" id="PS50011">
    <property type="entry name" value="PROTEIN_KINASE_DOM"/>
    <property type="match status" value="1"/>
</dbReference>
<dbReference type="GO" id="GO:0005524">
    <property type="term" value="F:ATP binding"/>
    <property type="evidence" value="ECO:0007669"/>
    <property type="project" value="InterPro"/>
</dbReference>
<dbReference type="GO" id="GO:0004672">
    <property type="term" value="F:protein kinase activity"/>
    <property type="evidence" value="ECO:0007669"/>
    <property type="project" value="InterPro"/>
</dbReference>
<feature type="domain" description="Protein kinase" evidence="2">
    <location>
        <begin position="1"/>
        <end position="296"/>
    </location>
</feature>
<name>A0AAW1VHK5_9CUCU</name>
<feature type="compositionally biased region" description="Basic and acidic residues" evidence="1">
    <location>
        <begin position="11"/>
        <end position="20"/>
    </location>
</feature>
<evidence type="ECO:0000259" key="2">
    <source>
        <dbReference type="PROSITE" id="PS50011"/>
    </source>
</evidence>
<sequence>MLPKLSTRALKNKEIDDSTDRFPNQSSSLPQGNLWLSQALSNQSKYYNLRRRERRCKLGVRVLRREYPWLPGVEGISVKLAPRYSGPYTVVEMISPVGAFEAVFRLTDATTQQEYAGKLMPTSVYAAREFRAERIPDPRFGVNGDGSAHYLHIKGLSTGNDFDWILYQDIKTGNASVRGRRFCLADFGMAVQLTHKRPYVRDIAGTVRYMAPEMVRKERSMGVIGLYLAIVACPFDYPTGNTEEGMRRIESRQEDYAGVEFSQLPAQVFEYLLGMLRISLGEQSTAGECRRIATWEGKVLSVSNWKKIAR</sequence>
<dbReference type="Gene3D" id="1.10.510.10">
    <property type="entry name" value="Transferase(Phosphotransferase) domain 1"/>
    <property type="match status" value="1"/>
</dbReference>
<evidence type="ECO:0000256" key="1">
    <source>
        <dbReference type="SAM" id="MobiDB-lite"/>
    </source>
</evidence>
<dbReference type="EMBL" id="JARQZJ010000130">
    <property type="protein sequence ID" value="KAK9891749.1"/>
    <property type="molecule type" value="Genomic_DNA"/>
</dbReference>
<dbReference type="Proteomes" id="UP001431783">
    <property type="component" value="Unassembled WGS sequence"/>
</dbReference>
<proteinExistence type="predicted"/>
<feature type="region of interest" description="Disordered" evidence="1">
    <location>
        <begin position="1"/>
        <end position="29"/>
    </location>
</feature>
<protein>
    <recommendedName>
        <fullName evidence="2">Protein kinase domain-containing protein</fullName>
    </recommendedName>
</protein>
<accession>A0AAW1VHK5</accession>
<dbReference type="AlphaFoldDB" id="A0AAW1VHK5"/>
<dbReference type="SUPFAM" id="SSF56112">
    <property type="entry name" value="Protein kinase-like (PK-like)"/>
    <property type="match status" value="1"/>
</dbReference>
<organism evidence="3 4">
    <name type="scientific">Henosepilachna vigintioctopunctata</name>
    <dbReference type="NCBI Taxonomy" id="420089"/>
    <lineage>
        <taxon>Eukaryota</taxon>
        <taxon>Metazoa</taxon>
        <taxon>Ecdysozoa</taxon>
        <taxon>Arthropoda</taxon>
        <taxon>Hexapoda</taxon>
        <taxon>Insecta</taxon>
        <taxon>Pterygota</taxon>
        <taxon>Neoptera</taxon>
        <taxon>Endopterygota</taxon>
        <taxon>Coleoptera</taxon>
        <taxon>Polyphaga</taxon>
        <taxon>Cucujiformia</taxon>
        <taxon>Coccinelloidea</taxon>
        <taxon>Coccinellidae</taxon>
        <taxon>Epilachninae</taxon>
        <taxon>Epilachnini</taxon>
        <taxon>Henosepilachna</taxon>
    </lineage>
</organism>
<dbReference type="Pfam" id="PF00069">
    <property type="entry name" value="Pkinase"/>
    <property type="match status" value="1"/>
</dbReference>
<reference evidence="3 4" key="1">
    <citation type="submission" date="2023-03" db="EMBL/GenBank/DDBJ databases">
        <title>Genome insight into feeding habits of ladybird beetles.</title>
        <authorList>
            <person name="Li H.-S."/>
            <person name="Huang Y.-H."/>
            <person name="Pang H."/>
        </authorList>
    </citation>
    <scope>NUCLEOTIDE SEQUENCE [LARGE SCALE GENOMIC DNA]</scope>
    <source>
        <strain evidence="3">SYSU_2023b</strain>
        <tissue evidence="3">Whole body</tissue>
    </source>
</reference>
<gene>
    <name evidence="3" type="ORF">WA026_016546</name>
</gene>
<dbReference type="InterPro" id="IPR000719">
    <property type="entry name" value="Prot_kinase_dom"/>
</dbReference>
<keyword evidence="4" id="KW-1185">Reference proteome</keyword>